<keyword evidence="1" id="KW-0808">Transferase</keyword>
<dbReference type="CDD" id="cd02440">
    <property type="entry name" value="AdoMet_MTases"/>
    <property type="match status" value="1"/>
</dbReference>
<evidence type="ECO:0000313" key="1">
    <source>
        <dbReference type="EMBL" id="OEE34055.1"/>
    </source>
</evidence>
<protein>
    <submittedName>
        <fullName evidence="1">Methyltransferase type 11</fullName>
    </submittedName>
</protein>
<dbReference type="EMBL" id="AJYS02000230">
    <property type="protein sequence ID" value="OEE34055.1"/>
    <property type="molecule type" value="Genomic_DNA"/>
</dbReference>
<gene>
    <name evidence="1" type="ORF">A1QS_07125</name>
</gene>
<dbReference type="AlphaFoldDB" id="A0A853R346"/>
<dbReference type="Gene3D" id="3.40.50.150">
    <property type="entry name" value="Vaccinia Virus protein VP39"/>
    <property type="match status" value="1"/>
</dbReference>
<reference evidence="1 2" key="1">
    <citation type="journal article" date="2012" name="Science">
        <title>Ecological populations of bacteria act as socially cohesive units of antibiotic production and resistance.</title>
        <authorList>
            <person name="Cordero O.X."/>
            <person name="Wildschutte H."/>
            <person name="Kirkup B."/>
            <person name="Proehl S."/>
            <person name="Ngo L."/>
            <person name="Hussain F."/>
            <person name="Le Roux F."/>
            <person name="Mincer T."/>
            <person name="Polz M.F."/>
        </authorList>
    </citation>
    <scope>NUCLEOTIDE SEQUENCE [LARGE SCALE GENOMIC DNA]</scope>
    <source>
        <strain evidence="1 2">FS-238</strain>
    </source>
</reference>
<accession>A0A853R346</accession>
<sequence length="315" mass="35609">MEGVRVLHETENLLKNENICLFCSSETKKILPGRPDYECALSIKFDYVQCLNPNCGHVSAKVPEKFDLSTLYGEYSTHRETTPQNLSILTHLIPKEMCHFDSDWETLFTGQDLASTSVLDFGCGNGNFLRKLKAFGIGNVYGYDFDSKAMEVAKNAGCEVLPSLATDAKFDVIFLNHVIEHVSEPLKELERLKLLLNEEGIIYASTPNTGSLTRKVFKDNWRGWETPRHVNVFCVHSACRLIELSSFSSSKSQVMTKNSMFLGIYNESFVGQFWATGLGKVVRWSMLVPFSWGAYLIAMFSKKCGEEVVMVFRQE</sequence>
<organism evidence="1 2">
    <name type="scientific">Vibrio ordalii FS-238</name>
    <dbReference type="NCBI Taxonomy" id="617133"/>
    <lineage>
        <taxon>Bacteria</taxon>
        <taxon>Pseudomonadati</taxon>
        <taxon>Pseudomonadota</taxon>
        <taxon>Gammaproteobacteria</taxon>
        <taxon>Vibrionales</taxon>
        <taxon>Vibrionaceae</taxon>
        <taxon>Vibrio</taxon>
    </lineage>
</organism>
<dbReference type="Pfam" id="PF13489">
    <property type="entry name" value="Methyltransf_23"/>
    <property type="match status" value="1"/>
</dbReference>
<comment type="caution">
    <text evidence="1">The sequence shown here is derived from an EMBL/GenBank/DDBJ whole genome shotgun (WGS) entry which is preliminary data.</text>
</comment>
<dbReference type="GO" id="GO:0032259">
    <property type="term" value="P:methylation"/>
    <property type="evidence" value="ECO:0007669"/>
    <property type="project" value="UniProtKB-KW"/>
</dbReference>
<proteinExistence type="predicted"/>
<dbReference type="PANTHER" id="PTHR43861">
    <property type="entry name" value="TRANS-ACONITATE 2-METHYLTRANSFERASE-RELATED"/>
    <property type="match status" value="1"/>
</dbReference>
<dbReference type="InterPro" id="IPR029063">
    <property type="entry name" value="SAM-dependent_MTases_sf"/>
</dbReference>
<dbReference type="Proteomes" id="UP000094808">
    <property type="component" value="Unassembled WGS sequence"/>
</dbReference>
<keyword evidence="1" id="KW-0489">Methyltransferase</keyword>
<evidence type="ECO:0000313" key="2">
    <source>
        <dbReference type="Proteomes" id="UP000094808"/>
    </source>
</evidence>
<dbReference type="GO" id="GO:0008168">
    <property type="term" value="F:methyltransferase activity"/>
    <property type="evidence" value="ECO:0007669"/>
    <property type="project" value="UniProtKB-KW"/>
</dbReference>
<keyword evidence="2" id="KW-1185">Reference proteome</keyword>
<dbReference type="SUPFAM" id="SSF53335">
    <property type="entry name" value="S-adenosyl-L-methionine-dependent methyltransferases"/>
    <property type="match status" value="1"/>
</dbReference>
<name>A0A853R346_9VIBR</name>